<dbReference type="Gene3D" id="2.40.50.100">
    <property type="match status" value="1"/>
</dbReference>
<keyword evidence="6" id="KW-1278">Translocase</keyword>
<evidence type="ECO:0000256" key="6">
    <source>
        <dbReference type="ARBA" id="ARBA00022967"/>
    </source>
</evidence>
<dbReference type="Pfam" id="PF00005">
    <property type="entry name" value="ABC_tran"/>
    <property type="match status" value="1"/>
</dbReference>
<dbReference type="GO" id="GO:0005524">
    <property type="term" value="F:ATP binding"/>
    <property type="evidence" value="ECO:0007669"/>
    <property type="project" value="UniProtKB-KW"/>
</dbReference>
<reference evidence="9 10" key="1">
    <citation type="submission" date="2022-03" db="EMBL/GenBank/DDBJ databases">
        <title>Ignatzschineria rhizosphaerae HR5S32.</title>
        <authorList>
            <person name="Sun J.Q."/>
            <person name="Feng J.Y."/>
        </authorList>
    </citation>
    <scope>NUCLEOTIDE SEQUENCE [LARGE SCALE GENOMIC DNA]</scope>
    <source>
        <strain evidence="9 10">HR5S32</strain>
    </source>
</reference>
<name>A0ABY3X2H0_9GAMM</name>
<keyword evidence="1" id="KW-0813">Transport</keyword>
<evidence type="ECO:0000313" key="10">
    <source>
        <dbReference type="Proteomes" id="UP000829542"/>
    </source>
</evidence>
<evidence type="ECO:0000256" key="4">
    <source>
        <dbReference type="ARBA" id="ARBA00022741"/>
    </source>
</evidence>
<keyword evidence="3" id="KW-0997">Cell inner membrane</keyword>
<dbReference type="InterPro" id="IPR050093">
    <property type="entry name" value="ABC_SmlMolc_Importer"/>
</dbReference>
<accession>A0ABY3X2H0</accession>
<feature type="domain" description="ABC transporter" evidence="8">
    <location>
        <begin position="6"/>
        <end position="236"/>
    </location>
</feature>
<evidence type="ECO:0000256" key="3">
    <source>
        <dbReference type="ARBA" id="ARBA00022519"/>
    </source>
</evidence>
<dbReference type="Proteomes" id="UP000829542">
    <property type="component" value="Chromosome"/>
</dbReference>
<dbReference type="InterPro" id="IPR012340">
    <property type="entry name" value="NA-bd_OB-fold"/>
</dbReference>
<dbReference type="PROSITE" id="PS00211">
    <property type="entry name" value="ABC_TRANSPORTER_1"/>
    <property type="match status" value="1"/>
</dbReference>
<evidence type="ECO:0000256" key="7">
    <source>
        <dbReference type="ARBA" id="ARBA00023136"/>
    </source>
</evidence>
<evidence type="ECO:0000256" key="1">
    <source>
        <dbReference type="ARBA" id="ARBA00022448"/>
    </source>
</evidence>
<dbReference type="PANTHER" id="PTHR42781">
    <property type="entry name" value="SPERMIDINE/PUTRESCINE IMPORT ATP-BINDING PROTEIN POTA"/>
    <property type="match status" value="1"/>
</dbReference>
<dbReference type="InterPro" id="IPR027417">
    <property type="entry name" value="P-loop_NTPase"/>
</dbReference>
<dbReference type="InterPro" id="IPR008995">
    <property type="entry name" value="Mo/tungstate-bd_C_term_dom"/>
</dbReference>
<dbReference type="InterPro" id="IPR003593">
    <property type="entry name" value="AAA+_ATPase"/>
</dbReference>
<dbReference type="EMBL" id="CP093379">
    <property type="protein sequence ID" value="UNM97078.1"/>
    <property type="molecule type" value="Genomic_DNA"/>
</dbReference>
<sequence>MNRPYLELNGIQKQFGNFTALNHIDLTLNQGELVCFLGPSGCGKTTLLRIIAGLETQTEGSIYQDGRDISHAPIEKRDYGIVFQSYALFPNLTIFQNIAYGLVNLKVPKKKIKQRVTELLETVGLSGSEKKYPAQLSGGQQQRIALARALATSPNLLLLDEPLSALDATVRTHLRQEICSLQKKLGITTIMVTHDQEEALSIADRIVVMNHGKIEQIGTPFEVYSNPVSPFVASFVGRVNQLNATCIDSQKIQLGTQEITIPEMDLTQGESVTAFIRPEDYEIIPEDNIDTSAFTGIVKNIEFLGSHSLITFNSPQNKEPLMLLFSLQENLTHQIAIGKSLQVRFPESKMNIFRSA</sequence>
<keyword evidence="7" id="KW-0472">Membrane</keyword>
<organism evidence="9 10">
    <name type="scientific">Ignatzschineria rhizosphaerae</name>
    <dbReference type="NCBI Taxonomy" id="2923279"/>
    <lineage>
        <taxon>Bacteria</taxon>
        <taxon>Pseudomonadati</taxon>
        <taxon>Pseudomonadota</taxon>
        <taxon>Gammaproteobacteria</taxon>
        <taxon>Cardiobacteriales</taxon>
        <taxon>Ignatzschineriaceae</taxon>
        <taxon>Ignatzschineria</taxon>
    </lineage>
</organism>
<dbReference type="InterPro" id="IPR017871">
    <property type="entry name" value="ABC_transporter-like_CS"/>
</dbReference>
<keyword evidence="4" id="KW-0547">Nucleotide-binding</keyword>
<protein>
    <submittedName>
        <fullName evidence="9">2-aminoethylphosphonate ABC transporter ATP-binding protein</fullName>
    </submittedName>
</protein>
<dbReference type="SUPFAM" id="SSF50331">
    <property type="entry name" value="MOP-like"/>
    <property type="match status" value="1"/>
</dbReference>
<keyword evidence="5 9" id="KW-0067">ATP-binding</keyword>
<evidence type="ECO:0000313" key="9">
    <source>
        <dbReference type="EMBL" id="UNM97078.1"/>
    </source>
</evidence>
<dbReference type="PROSITE" id="PS50893">
    <property type="entry name" value="ABC_TRANSPORTER_2"/>
    <property type="match status" value="1"/>
</dbReference>
<evidence type="ECO:0000256" key="2">
    <source>
        <dbReference type="ARBA" id="ARBA00022475"/>
    </source>
</evidence>
<evidence type="ECO:0000259" key="8">
    <source>
        <dbReference type="PROSITE" id="PS50893"/>
    </source>
</evidence>
<evidence type="ECO:0000256" key="5">
    <source>
        <dbReference type="ARBA" id="ARBA00022840"/>
    </source>
</evidence>
<dbReference type="PANTHER" id="PTHR42781:SF5">
    <property type="entry name" value="PUTRESCINE TRANSPORT ATP-BINDING PROTEIN POTG"/>
    <property type="match status" value="1"/>
</dbReference>
<dbReference type="Gene3D" id="2.40.50.140">
    <property type="entry name" value="Nucleic acid-binding proteins"/>
    <property type="match status" value="1"/>
</dbReference>
<dbReference type="Pfam" id="PF08402">
    <property type="entry name" value="TOBE_2"/>
    <property type="match status" value="1"/>
</dbReference>
<dbReference type="Gene3D" id="3.40.50.300">
    <property type="entry name" value="P-loop containing nucleotide triphosphate hydrolases"/>
    <property type="match status" value="1"/>
</dbReference>
<dbReference type="NCBIfam" id="TIGR03265">
    <property type="entry name" value="PhnT2"/>
    <property type="match status" value="1"/>
</dbReference>
<gene>
    <name evidence="9" type="ORF">MMG00_04285</name>
</gene>
<dbReference type="InterPro" id="IPR017666">
    <property type="entry name" value="AminoethylPonate_ABC_PhnT2"/>
</dbReference>
<keyword evidence="2" id="KW-1003">Cell membrane</keyword>
<dbReference type="SUPFAM" id="SSF52540">
    <property type="entry name" value="P-loop containing nucleoside triphosphate hydrolases"/>
    <property type="match status" value="1"/>
</dbReference>
<keyword evidence="10" id="KW-1185">Reference proteome</keyword>
<dbReference type="SMART" id="SM00382">
    <property type="entry name" value="AAA"/>
    <property type="match status" value="1"/>
</dbReference>
<dbReference type="InterPro" id="IPR003439">
    <property type="entry name" value="ABC_transporter-like_ATP-bd"/>
</dbReference>
<dbReference type="InterPro" id="IPR013611">
    <property type="entry name" value="Transp-assoc_OB_typ2"/>
</dbReference>
<dbReference type="RefSeq" id="WP_242151894.1">
    <property type="nucleotide sequence ID" value="NZ_CP093379.1"/>
</dbReference>
<proteinExistence type="predicted"/>